<dbReference type="GO" id="GO:0030170">
    <property type="term" value="F:pyridoxal phosphate binding"/>
    <property type="evidence" value="ECO:0007669"/>
    <property type="project" value="InterPro"/>
</dbReference>
<comment type="similarity">
    <text evidence="4">Belongs to the class-I pyridoxal-phosphate-dependent aminotransferase family.</text>
</comment>
<dbReference type="EC" id="2.6.1.-" evidence="4"/>
<dbReference type="InterPro" id="IPR004838">
    <property type="entry name" value="NHTrfase_class1_PyrdxlP-BS"/>
</dbReference>
<keyword evidence="7" id="KW-1185">Reference proteome</keyword>
<dbReference type="AlphaFoldDB" id="A0A284VN28"/>
<evidence type="ECO:0000313" key="7">
    <source>
        <dbReference type="Proteomes" id="UP000218615"/>
    </source>
</evidence>
<accession>A0A284VN28</accession>
<dbReference type="NCBIfam" id="TIGR03540">
    <property type="entry name" value="DapC_direct"/>
    <property type="match status" value="1"/>
</dbReference>
<keyword evidence="2 4" id="KW-0032">Aminotransferase</keyword>
<dbReference type="InterPro" id="IPR015421">
    <property type="entry name" value="PyrdxlP-dep_Trfase_major"/>
</dbReference>
<dbReference type="Gene3D" id="3.90.1150.10">
    <property type="entry name" value="Aspartate Aminotransferase, domain 1"/>
    <property type="match status" value="1"/>
</dbReference>
<sequence length="385" mass="42368">MIMYASRITSLPPYLFAAIDKAKQEVIKKGADVINLSIGDPDLPTPPHIVEAMKRSVSNPERHRYPSYEGMLAFRTAVAAWIKKTMKVDLNPEDEVLTLIGSKEGIAHIPLAFLNPGEVSLVPDPAYPVYNIGTILADGKPHKMPLLAENDFLPDLDAIPARVAEKAKIMFINYPNNPTSATASIKFFEEVVDFANENDVLVVHDNAYSEMTYDGYKAPSFLSVNGAKEIGVEMHSLSKTYNMTGWRIGYAIGNRDILSGLGKVKTNVDSGAFEAVQEAGIAALYGPQDCVREMNGVYKERRDALLAGLKELGFEVKPPKATFYVWTRVKGSSLDFSRMLLEKAGIVATPGVGFGEYGEGYIRFALTQPVDRINEAVERMRKLGI</sequence>
<evidence type="ECO:0000256" key="1">
    <source>
        <dbReference type="ARBA" id="ARBA00001933"/>
    </source>
</evidence>
<dbReference type="InterPro" id="IPR015424">
    <property type="entry name" value="PyrdxlP-dep_Trfase"/>
</dbReference>
<evidence type="ECO:0000313" key="6">
    <source>
        <dbReference type="EMBL" id="SNQ60652.1"/>
    </source>
</evidence>
<reference evidence="7" key="1">
    <citation type="submission" date="2017-06" db="EMBL/GenBank/DDBJ databases">
        <authorList>
            <person name="Cremers G."/>
        </authorList>
    </citation>
    <scope>NUCLEOTIDE SEQUENCE [LARGE SCALE GENOMIC DNA]</scope>
</reference>
<dbReference type="InterPro" id="IPR019881">
    <property type="entry name" value="DAP-NH2Trfase_DapL_Desulfo"/>
</dbReference>
<gene>
    <name evidence="6" type="primary">dapL</name>
    <name evidence="6" type="ORF">MNV_20028</name>
</gene>
<dbReference type="SUPFAM" id="SSF53383">
    <property type="entry name" value="PLP-dependent transferases"/>
    <property type="match status" value="1"/>
</dbReference>
<dbReference type="NCBIfam" id="NF006756">
    <property type="entry name" value="PRK09276.1"/>
    <property type="match status" value="1"/>
</dbReference>
<dbReference type="CDD" id="cd00609">
    <property type="entry name" value="AAT_like"/>
    <property type="match status" value="1"/>
</dbReference>
<dbReference type="InterPro" id="IPR050881">
    <property type="entry name" value="LL-DAP_aminotransferase"/>
</dbReference>
<dbReference type="PANTHER" id="PTHR42832:SF3">
    <property type="entry name" value="L-GLUTAMINE--4-(METHYLSULFANYL)-2-OXOBUTANOATE AMINOTRANSFERASE"/>
    <property type="match status" value="1"/>
</dbReference>
<evidence type="ECO:0000259" key="5">
    <source>
        <dbReference type="Pfam" id="PF00155"/>
    </source>
</evidence>
<protein>
    <recommendedName>
        <fullName evidence="4">Aminotransferase</fullName>
        <ecNumber evidence="4">2.6.1.-</ecNumber>
    </recommendedName>
</protein>
<evidence type="ECO:0000256" key="4">
    <source>
        <dbReference type="RuleBase" id="RU000481"/>
    </source>
</evidence>
<dbReference type="Proteomes" id="UP000218615">
    <property type="component" value="Unassembled WGS sequence"/>
</dbReference>
<dbReference type="Pfam" id="PF00155">
    <property type="entry name" value="Aminotran_1_2"/>
    <property type="match status" value="1"/>
</dbReference>
<evidence type="ECO:0000256" key="2">
    <source>
        <dbReference type="ARBA" id="ARBA00022576"/>
    </source>
</evidence>
<comment type="cofactor">
    <cofactor evidence="1 4">
        <name>pyridoxal 5'-phosphate</name>
        <dbReference type="ChEBI" id="CHEBI:597326"/>
    </cofactor>
</comment>
<evidence type="ECO:0000256" key="3">
    <source>
        <dbReference type="ARBA" id="ARBA00022679"/>
    </source>
</evidence>
<dbReference type="EMBL" id="FZMP01000112">
    <property type="protein sequence ID" value="SNQ60652.1"/>
    <property type="molecule type" value="Genomic_DNA"/>
</dbReference>
<dbReference type="STRING" id="1392998.ANME2D_00037"/>
<dbReference type="Gene3D" id="3.40.640.10">
    <property type="entry name" value="Type I PLP-dependent aspartate aminotransferase-like (Major domain)"/>
    <property type="match status" value="1"/>
</dbReference>
<feature type="domain" description="Aminotransferase class I/classII large" evidence="5">
    <location>
        <begin position="32"/>
        <end position="379"/>
    </location>
</feature>
<dbReference type="GO" id="GO:0009089">
    <property type="term" value="P:lysine biosynthetic process via diaminopimelate"/>
    <property type="evidence" value="ECO:0007669"/>
    <property type="project" value="InterPro"/>
</dbReference>
<dbReference type="PROSITE" id="PS00105">
    <property type="entry name" value="AA_TRANSFER_CLASS_1"/>
    <property type="match status" value="1"/>
</dbReference>
<name>A0A284VN28_9EURY</name>
<dbReference type="PANTHER" id="PTHR42832">
    <property type="entry name" value="AMINO ACID AMINOTRANSFERASE"/>
    <property type="match status" value="1"/>
</dbReference>
<dbReference type="GO" id="GO:0010285">
    <property type="term" value="F:L,L-diaminopimelate aminotransferase activity"/>
    <property type="evidence" value="ECO:0007669"/>
    <property type="project" value="InterPro"/>
</dbReference>
<dbReference type="InterPro" id="IPR004839">
    <property type="entry name" value="Aminotransferase_I/II_large"/>
</dbReference>
<proteinExistence type="inferred from homology"/>
<keyword evidence="3 4" id="KW-0808">Transferase</keyword>
<dbReference type="InterPro" id="IPR015422">
    <property type="entry name" value="PyrdxlP-dep_Trfase_small"/>
</dbReference>
<organism evidence="6 7">
    <name type="scientific">Candidatus Methanoperedens nitratireducens</name>
    <dbReference type="NCBI Taxonomy" id="1392998"/>
    <lineage>
        <taxon>Archaea</taxon>
        <taxon>Methanobacteriati</taxon>
        <taxon>Methanobacteriota</taxon>
        <taxon>Stenosarchaea group</taxon>
        <taxon>Methanomicrobia</taxon>
        <taxon>Methanosarcinales</taxon>
        <taxon>ANME-2 cluster</taxon>
        <taxon>Candidatus Methanoperedentaceae</taxon>
        <taxon>Candidatus Methanoperedens</taxon>
    </lineage>
</organism>